<evidence type="ECO:0000313" key="5">
    <source>
        <dbReference type="EMBL" id="ELU00644.1"/>
    </source>
</evidence>
<sequence>MESSVVNAISKGFFQQVRFLVELGLNVNEREASTGRTPLCALALLDSSKWAISMARLLIEHGARIGMRDKRGLNAFHYAVIYERTKLMSIYLRAIDFNVNQGDMHGNTALHHAAASGNVESVHLILNTLIRYKMTVHQVNQAGATALAHALELGQVECAMLIKDMTNPAPPPKNLMHMSMTSSNIDKQSTFHGSRSTTEEAHPDDEEAKGEDEDREKQEAEKEPSMQKSCSSLNSQWERSPPSRSRNSQSETLSFLNPQSSSISSLYTGGHHSSHQSIRSKTFITRPKSSISSNVSSVSRRTKHSASKVPHPASSRIKNKPPVHVPQVFTKHELCKQAPLKDAVEHTRNKLEYLYQMSVYDDLFKENNVDLTAYVRHHQQQQHKQFQQDQHDARSVASSTNGHSDWRRVMRNLYSAYDFQFSSSFRETAKASEVPGRPASPFSDCVSESQADRTSVCTTSASKKIRKLSAVMRAAQKKKKNSSKNTPDSAFADKHRIPCITTDLADDVSEVSAVTSLAASELAGRGRGKWAK</sequence>
<feature type="compositionally biased region" description="Basic and acidic residues" evidence="4">
    <location>
        <begin position="215"/>
        <end position="225"/>
    </location>
</feature>
<gene>
    <name evidence="5" type="ORF">CAPTEDRAFT_207507</name>
</gene>
<dbReference type="SMART" id="SM00248">
    <property type="entry name" value="ANK"/>
    <property type="match status" value="3"/>
</dbReference>
<reference evidence="7" key="1">
    <citation type="submission" date="2012-12" db="EMBL/GenBank/DDBJ databases">
        <authorList>
            <person name="Hellsten U."/>
            <person name="Grimwood J."/>
            <person name="Chapman J.A."/>
            <person name="Shapiro H."/>
            <person name="Aerts A."/>
            <person name="Otillar R.P."/>
            <person name="Terry A.Y."/>
            <person name="Boore J.L."/>
            <person name="Simakov O."/>
            <person name="Marletaz F."/>
            <person name="Cho S.-J."/>
            <person name="Edsinger-Gonzales E."/>
            <person name="Havlak P."/>
            <person name="Kuo D.-H."/>
            <person name="Larsson T."/>
            <person name="Lv J."/>
            <person name="Arendt D."/>
            <person name="Savage R."/>
            <person name="Osoegawa K."/>
            <person name="de Jong P."/>
            <person name="Lindberg D.R."/>
            <person name="Seaver E.C."/>
            <person name="Weisblat D.A."/>
            <person name="Putnam N.H."/>
            <person name="Grigoriev I.V."/>
            <person name="Rokhsar D.S."/>
        </authorList>
    </citation>
    <scope>NUCLEOTIDE SEQUENCE</scope>
    <source>
        <strain evidence="7">I ESC-2004</strain>
    </source>
</reference>
<feature type="repeat" description="ANK" evidence="3">
    <location>
        <begin position="34"/>
        <end position="70"/>
    </location>
</feature>
<evidence type="ECO:0000256" key="3">
    <source>
        <dbReference type="PROSITE-ProRule" id="PRU00023"/>
    </source>
</evidence>
<dbReference type="AlphaFoldDB" id="R7U3S2"/>
<dbReference type="STRING" id="283909.R7U3S2"/>
<dbReference type="SUPFAM" id="SSF48403">
    <property type="entry name" value="Ankyrin repeat"/>
    <property type="match status" value="1"/>
</dbReference>
<evidence type="ECO:0000313" key="6">
    <source>
        <dbReference type="EnsemblMetazoa" id="CapteP207507"/>
    </source>
</evidence>
<proteinExistence type="predicted"/>
<dbReference type="InterPro" id="IPR002110">
    <property type="entry name" value="Ankyrin_rpt"/>
</dbReference>
<evidence type="ECO:0000256" key="4">
    <source>
        <dbReference type="SAM" id="MobiDB-lite"/>
    </source>
</evidence>
<feature type="compositionally biased region" description="Acidic residues" evidence="4">
    <location>
        <begin position="202"/>
        <end position="214"/>
    </location>
</feature>
<dbReference type="PANTHER" id="PTHR24173">
    <property type="entry name" value="ANKYRIN REPEAT CONTAINING"/>
    <property type="match status" value="1"/>
</dbReference>
<dbReference type="PANTHER" id="PTHR24173:SF74">
    <property type="entry name" value="ANKYRIN REPEAT DOMAIN-CONTAINING PROTEIN 16"/>
    <property type="match status" value="1"/>
</dbReference>
<dbReference type="Proteomes" id="UP000014760">
    <property type="component" value="Unassembled WGS sequence"/>
</dbReference>
<dbReference type="EMBL" id="KB305800">
    <property type="protein sequence ID" value="ELU00644.1"/>
    <property type="molecule type" value="Genomic_DNA"/>
</dbReference>
<keyword evidence="1" id="KW-0677">Repeat</keyword>
<name>R7U3S2_CAPTE</name>
<feature type="region of interest" description="Disordered" evidence="4">
    <location>
        <begin position="186"/>
        <end position="321"/>
    </location>
</feature>
<feature type="compositionally biased region" description="Polar residues" evidence="4">
    <location>
        <begin position="226"/>
        <end position="238"/>
    </location>
</feature>
<protein>
    <submittedName>
        <fullName evidence="5 6">Uncharacterized protein</fullName>
    </submittedName>
</protein>
<evidence type="ECO:0000313" key="7">
    <source>
        <dbReference type="Proteomes" id="UP000014760"/>
    </source>
</evidence>
<feature type="compositionally biased region" description="Polar residues" evidence="4">
    <location>
        <begin position="247"/>
        <end position="267"/>
    </location>
</feature>
<reference evidence="5 7" key="2">
    <citation type="journal article" date="2013" name="Nature">
        <title>Insights into bilaterian evolution from three spiralian genomes.</title>
        <authorList>
            <person name="Simakov O."/>
            <person name="Marletaz F."/>
            <person name="Cho S.J."/>
            <person name="Edsinger-Gonzales E."/>
            <person name="Havlak P."/>
            <person name="Hellsten U."/>
            <person name="Kuo D.H."/>
            <person name="Larsson T."/>
            <person name="Lv J."/>
            <person name="Arendt D."/>
            <person name="Savage R."/>
            <person name="Osoegawa K."/>
            <person name="de Jong P."/>
            <person name="Grimwood J."/>
            <person name="Chapman J.A."/>
            <person name="Shapiro H."/>
            <person name="Aerts A."/>
            <person name="Otillar R.P."/>
            <person name="Terry A.Y."/>
            <person name="Boore J.L."/>
            <person name="Grigoriev I.V."/>
            <person name="Lindberg D.R."/>
            <person name="Seaver E.C."/>
            <person name="Weisblat D.A."/>
            <person name="Putnam N.H."/>
            <person name="Rokhsar D.S."/>
        </authorList>
    </citation>
    <scope>NUCLEOTIDE SEQUENCE</scope>
    <source>
        <strain evidence="5 7">I ESC-2004</strain>
    </source>
</reference>
<feature type="compositionally biased region" description="Low complexity" evidence="4">
    <location>
        <begin position="289"/>
        <end position="299"/>
    </location>
</feature>
<dbReference type="OrthoDB" id="5406014at2759"/>
<dbReference type="HOGENOM" id="CLU_512152_0_0_1"/>
<dbReference type="Gene3D" id="1.25.40.20">
    <property type="entry name" value="Ankyrin repeat-containing domain"/>
    <property type="match status" value="1"/>
</dbReference>
<dbReference type="PROSITE" id="PS50088">
    <property type="entry name" value="ANK_REPEAT"/>
    <property type="match status" value="2"/>
</dbReference>
<dbReference type="Pfam" id="PF12796">
    <property type="entry name" value="Ank_2"/>
    <property type="match status" value="1"/>
</dbReference>
<feature type="repeat" description="ANK" evidence="3">
    <location>
        <begin position="105"/>
        <end position="141"/>
    </location>
</feature>
<reference evidence="6" key="3">
    <citation type="submission" date="2015-06" db="UniProtKB">
        <authorList>
            <consortium name="EnsemblMetazoa"/>
        </authorList>
    </citation>
    <scope>IDENTIFICATION</scope>
</reference>
<dbReference type="OMA" id="FSWRVEF"/>
<evidence type="ECO:0000256" key="1">
    <source>
        <dbReference type="ARBA" id="ARBA00022737"/>
    </source>
</evidence>
<keyword evidence="7" id="KW-1185">Reference proteome</keyword>
<dbReference type="InterPro" id="IPR036770">
    <property type="entry name" value="Ankyrin_rpt-contain_sf"/>
</dbReference>
<dbReference type="EMBL" id="AMQN01009614">
    <property type="status" value="NOT_ANNOTATED_CDS"/>
    <property type="molecule type" value="Genomic_DNA"/>
</dbReference>
<accession>R7U3S2</accession>
<evidence type="ECO:0000256" key="2">
    <source>
        <dbReference type="ARBA" id="ARBA00023043"/>
    </source>
</evidence>
<dbReference type="PROSITE" id="PS50297">
    <property type="entry name" value="ANK_REP_REGION"/>
    <property type="match status" value="1"/>
</dbReference>
<feature type="compositionally biased region" description="Polar residues" evidence="4">
    <location>
        <begin position="186"/>
        <end position="196"/>
    </location>
</feature>
<dbReference type="EnsemblMetazoa" id="CapteT207507">
    <property type="protein sequence ID" value="CapteP207507"/>
    <property type="gene ID" value="CapteG207507"/>
</dbReference>
<organism evidence="5">
    <name type="scientific">Capitella teleta</name>
    <name type="common">Polychaete worm</name>
    <dbReference type="NCBI Taxonomy" id="283909"/>
    <lineage>
        <taxon>Eukaryota</taxon>
        <taxon>Metazoa</taxon>
        <taxon>Spiralia</taxon>
        <taxon>Lophotrochozoa</taxon>
        <taxon>Annelida</taxon>
        <taxon>Polychaeta</taxon>
        <taxon>Sedentaria</taxon>
        <taxon>Scolecida</taxon>
        <taxon>Capitellidae</taxon>
        <taxon>Capitella</taxon>
    </lineage>
</organism>
<keyword evidence="2 3" id="KW-0040">ANK repeat</keyword>